<evidence type="ECO:0000256" key="3">
    <source>
        <dbReference type="ARBA" id="ARBA00022723"/>
    </source>
</evidence>
<dbReference type="InterPro" id="IPR000994">
    <property type="entry name" value="Pept_M24"/>
</dbReference>
<feature type="chain" id="PRO_5035223714" description="Methionine aminopeptidase" evidence="8">
    <location>
        <begin position="23"/>
        <end position="371"/>
    </location>
</feature>
<evidence type="ECO:0000256" key="8">
    <source>
        <dbReference type="SAM" id="SignalP"/>
    </source>
</evidence>
<dbReference type="AlphaFoldDB" id="A0A8J5XRH8"/>
<dbReference type="PRINTS" id="PR00599">
    <property type="entry name" value="MAPEPTIDASE"/>
</dbReference>
<dbReference type="GO" id="GO:0046872">
    <property type="term" value="F:metal ion binding"/>
    <property type="evidence" value="ECO:0007669"/>
    <property type="project" value="UniProtKB-UniRule"/>
</dbReference>
<organism evidence="10 11">
    <name type="scientific">Diacronema lutheri</name>
    <name type="common">Unicellular marine alga</name>
    <name type="synonym">Monochrysis lutheri</name>
    <dbReference type="NCBI Taxonomy" id="2081491"/>
    <lineage>
        <taxon>Eukaryota</taxon>
        <taxon>Haptista</taxon>
        <taxon>Haptophyta</taxon>
        <taxon>Pavlovophyceae</taxon>
        <taxon>Pavlovales</taxon>
        <taxon>Pavlovaceae</taxon>
        <taxon>Diacronema</taxon>
    </lineage>
</organism>
<dbReference type="OrthoDB" id="3209743at2759"/>
<dbReference type="PANTHER" id="PTHR43330">
    <property type="entry name" value="METHIONINE AMINOPEPTIDASE"/>
    <property type="match status" value="1"/>
</dbReference>
<feature type="region of interest" description="Disordered" evidence="7">
    <location>
        <begin position="39"/>
        <end position="70"/>
    </location>
</feature>
<feature type="binding site" evidence="5">
    <location>
        <position position="216"/>
    </location>
    <ligand>
        <name>a divalent metal cation</name>
        <dbReference type="ChEBI" id="CHEBI:60240"/>
        <label>1</label>
    </ligand>
</feature>
<evidence type="ECO:0000256" key="2">
    <source>
        <dbReference type="ARBA" id="ARBA00022670"/>
    </source>
</evidence>
<evidence type="ECO:0000259" key="9">
    <source>
        <dbReference type="Pfam" id="PF00557"/>
    </source>
</evidence>
<feature type="binding site" evidence="5">
    <location>
        <position position="312"/>
    </location>
    <ligand>
        <name>a divalent metal cation</name>
        <dbReference type="ChEBI" id="CHEBI:60240"/>
        <label>2</label>
        <note>catalytic</note>
    </ligand>
</feature>
<dbReference type="GO" id="GO:0004239">
    <property type="term" value="F:initiator methionyl aminopeptidase activity"/>
    <property type="evidence" value="ECO:0007669"/>
    <property type="project" value="UniProtKB-UniRule"/>
</dbReference>
<feature type="binding site" evidence="5">
    <location>
        <position position="343"/>
    </location>
    <ligand>
        <name>a divalent metal cation</name>
        <dbReference type="ChEBI" id="CHEBI:60240"/>
        <label>2</label>
        <note>catalytic</note>
    </ligand>
</feature>
<accession>A0A8J5XRH8</accession>
<dbReference type="OMA" id="RGAESCY"/>
<evidence type="ECO:0000256" key="1">
    <source>
        <dbReference type="ARBA" id="ARBA00022438"/>
    </source>
</evidence>
<dbReference type="GO" id="GO:0006508">
    <property type="term" value="P:proteolysis"/>
    <property type="evidence" value="ECO:0007669"/>
    <property type="project" value="UniProtKB-KW"/>
</dbReference>
<dbReference type="SUPFAM" id="SSF55920">
    <property type="entry name" value="Creatinase/aminopeptidase"/>
    <property type="match status" value="1"/>
</dbReference>
<keyword evidence="1 5" id="KW-0031">Aminopeptidase</keyword>
<keyword evidence="8" id="KW-0732">Signal</keyword>
<dbReference type="EMBL" id="JAGTXO010000011">
    <property type="protein sequence ID" value="KAG8465259.1"/>
    <property type="molecule type" value="Genomic_DNA"/>
</dbReference>
<feature type="binding site" evidence="5">
    <location>
        <position position="188"/>
    </location>
    <ligand>
        <name>substrate</name>
    </ligand>
</feature>
<reference evidence="10" key="1">
    <citation type="submission" date="2021-05" db="EMBL/GenBank/DDBJ databases">
        <title>The genome of the haptophyte Pavlova lutheri (Diacronema luteri, Pavlovales) - a model for lipid biosynthesis in eukaryotic algae.</title>
        <authorList>
            <person name="Hulatt C.J."/>
            <person name="Posewitz M.C."/>
        </authorList>
    </citation>
    <scope>NUCLEOTIDE SEQUENCE</scope>
    <source>
        <strain evidence="10">NIVA-4/92</strain>
    </source>
</reference>
<name>A0A8J5XRH8_DIALT</name>
<dbReference type="InterPro" id="IPR002467">
    <property type="entry name" value="Pept_M24A_MAP1"/>
</dbReference>
<comment type="cofactor">
    <cofactor evidence="5">
        <name>Co(2+)</name>
        <dbReference type="ChEBI" id="CHEBI:48828"/>
    </cofactor>
    <cofactor evidence="5">
        <name>Zn(2+)</name>
        <dbReference type="ChEBI" id="CHEBI:29105"/>
    </cofactor>
    <cofactor evidence="5">
        <name>Mn(2+)</name>
        <dbReference type="ChEBI" id="CHEBI:29035"/>
    </cofactor>
    <cofactor evidence="5">
        <name>Fe(2+)</name>
        <dbReference type="ChEBI" id="CHEBI:29033"/>
    </cofactor>
    <text evidence="5">Binds 2 divalent metal cations per subunit. Has a high-affinity and a low affinity metal-binding site. The true nature of the physiological cofactor is under debate. The enzyme is active with cobalt, zinc, manganese or divalent iron ions. Most likely, methionine aminopeptidases function as mononuclear Fe(2+)-metalloproteases under physiological conditions, and the catalytically relevant metal-binding site has been assigned to the histidine-containing high-affinity site.</text>
</comment>
<feature type="binding site" evidence="5">
    <location>
        <position position="286"/>
    </location>
    <ligand>
        <name>substrate</name>
    </ligand>
</feature>
<dbReference type="GO" id="GO:0005829">
    <property type="term" value="C:cytosol"/>
    <property type="evidence" value="ECO:0007669"/>
    <property type="project" value="TreeGrafter"/>
</dbReference>
<comment type="similarity">
    <text evidence="5">Belongs to the peptidase M24A family. Methionine aminopeptidase type 1 subfamily.</text>
</comment>
<evidence type="ECO:0000256" key="4">
    <source>
        <dbReference type="ARBA" id="ARBA00022801"/>
    </source>
</evidence>
<sequence>MRDASRLLALAALLSLQPCTVAVHGGGARVVARRPPTVMRASAASSKGFGAPAKRAPKRAAERPPPRPAAAQVRRVRKGQLSPMRVVPAHIPRPDYAATGSPGYRRPVIPWDIEAKGPEAIAGMRAACALARDVLDAAGKAIAPGLRLDEIDRIVHEETIARGAYPSTLNYHGYPKSVCTSVNEIVCHGIPDDNVLHEGDIVNVDVTCYYGGYHGDLSETFAVGRVDAQGRRLVRVTHDAWQAAIAICAPGVPYKAIGAAIEEVVAPSGFSIVRGFVGHGIGHAFHMPPNVVHHRNDDRNGEMAVGHTFTIEPMVNERAVAVTEWDDKWTIATADGGRSAQFEHTLLIVPGGVEVLTLRTPNSQPAWWEEL</sequence>
<protein>
    <recommendedName>
        <fullName evidence="6">Methionine aminopeptidase</fullName>
        <ecNumber evidence="6">3.4.11.18</ecNumber>
    </recommendedName>
</protein>
<keyword evidence="2 5" id="KW-0645">Protease</keyword>
<feature type="binding site" evidence="5">
    <location>
        <position position="216"/>
    </location>
    <ligand>
        <name>a divalent metal cation</name>
        <dbReference type="ChEBI" id="CHEBI:60240"/>
        <label>2</label>
        <note>catalytic</note>
    </ligand>
</feature>
<dbReference type="CDD" id="cd01086">
    <property type="entry name" value="MetAP1"/>
    <property type="match status" value="1"/>
</dbReference>
<dbReference type="Pfam" id="PF00557">
    <property type="entry name" value="Peptidase_M24"/>
    <property type="match status" value="1"/>
</dbReference>
<dbReference type="EC" id="3.4.11.18" evidence="6"/>
<keyword evidence="3 5" id="KW-0479">Metal-binding</keyword>
<evidence type="ECO:0000313" key="10">
    <source>
        <dbReference type="EMBL" id="KAG8465259.1"/>
    </source>
</evidence>
<dbReference type="InterPro" id="IPR036005">
    <property type="entry name" value="Creatinase/aminopeptidase-like"/>
</dbReference>
<evidence type="ECO:0000256" key="5">
    <source>
        <dbReference type="HAMAP-Rule" id="MF_03174"/>
    </source>
</evidence>
<gene>
    <name evidence="10" type="ORF">KFE25_012622</name>
</gene>
<proteinExistence type="inferred from homology"/>
<keyword evidence="11" id="KW-1185">Reference proteome</keyword>
<feature type="binding site" evidence="5">
    <location>
        <position position="279"/>
    </location>
    <ligand>
        <name>a divalent metal cation</name>
        <dbReference type="ChEBI" id="CHEBI:60240"/>
        <label>2</label>
        <note>catalytic</note>
    </ligand>
</feature>
<comment type="function">
    <text evidence="6">Cotranslationally removes the N-terminal methionine from nascent proteins. The N-terminal methionine is often cleaved when the second residue in the primary sequence is small and uncharged (Met-Ala-, Cys, Gly, Pro, Ser, Thr, or Val).</text>
</comment>
<dbReference type="PANTHER" id="PTHR43330:SF7">
    <property type="entry name" value="METHIONINE AMINOPEPTIDASE 1"/>
    <property type="match status" value="1"/>
</dbReference>
<comment type="caution">
    <text evidence="10">The sequence shown here is derived from an EMBL/GenBank/DDBJ whole genome shotgun (WGS) entry which is preliminary data.</text>
</comment>
<dbReference type="Gene3D" id="3.90.230.10">
    <property type="entry name" value="Creatinase/methionine aminopeptidase superfamily"/>
    <property type="match status" value="1"/>
</dbReference>
<dbReference type="GO" id="GO:0070006">
    <property type="term" value="F:metalloaminopeptidase activity"/>
    <property type="evidence" value="ECO:0007669"/>
    <property type="project" value="UniProtKB-UniRule"/>
</dbReference>
<feature type="domain" description="Peptidase M24" evidence="9">
    <location>
        <begin position="123"/>
        <end position="348"/>
    </location>
</feature>
<feature type="binding site" evidence="5">
    <location>
        <position position="343"/>
    </location>
    <ligand>
        <name>a divalent metal cation</name>
        <dbReference type="ChEBI" id="CHEBI:60240"/>
        <label>1</label>
    </ligand>
</feature>
<evidence type="ECO:0000256" key="6">
    <source>
        <dbReference type="RuleBase" id="RU003653"/>
    </source>
</evidence>
<keyword evidence="4 5" id="KW-0378">Hydrolase</keyword>
<feature type="signal peptide" evidence="8">
    <location>
        <begin position="1"/>
        <end position="22"/>
    </location>
</feature>
<feature type="binding site" evidence="5">
    <location>
        <position position="205"/>
    </location>
    <ligand>
        <name>a divalent metal cation</name>
        <dbReference type="ChEBI" id="CHEBI:60240"/>
        <label>1</label>
    </ligand>
</feature>
<dbReference type="HAMAP" id="MF_01974">
    <property type="entry name" value="MetAP_1"/>
    <property type="match status" value="1"/>
</dbReference>
<dbReference type="InterPro" id="IPR001714">
    <property type="entry name" value="Pept_M24_MAP"/>
</dbReference>
<dbReference type="Proteomes" id="UP000751190">
    <property type="component" value="Unassembled WGS sequence"/>
</dbReference>
<dbReference type="NCBIfam" id="TIGR00500">
    <property type="entry name" value="met_pdase_I"/>
    <property type="match status" value="1"/>
</dbReference>
<comment type="catalytic activity">
    <reaction evidence="5 6">
        <text>Release of N-terminal amino acids, preferentially methionine, from peptides and arylamides.</text>
        <dbReference type="EC" id="3.4.11.18"/>
    </reaction>
</comment>
<evidence type="ECO:0000313" key="11">
    <source>
        <dbReference type="Proteomes" id="UP000751190"/>
    </source>
</evidence>
<evidence type="ECO:0000256" key="7">
    <source>
        <dbReference type="SAM" id="MobiDB-lite"/>
    </source>
</evidence>
<dbReference type="PROSITE" id="PS00680">
    <property type="entry name" value="MAP_1"/>
    <property type="match status" value="1"/>
</dbReference>